<gene>
    <name evidence="2" type="primary">spoIIR</name>
    <name evidence="2" type="ORF">NSA47_10865</name>
</gene>
<protein>
    <submittedName>
        <fullName evidence="2">Stage II sporulation protein R</fullName>
    </submittedName>
</protein>
<feature type="signal peptide" evidence="1">
    <location>
        <begin position="1"/>
        <end position="31"/>
    </location>
</feature>
<keyword evidence="1" id="KW-0732">Signal</keyword>
<feature type="chain" id="PRO_5042106564" evidence="1">
    <location>
        <begin position="32"/>
        <end position="229"/>
    </location>
</feature>
<proteinExistence type="predicted"/>
<dbReference type="EMBL" id="JANKAS010000010">
    <property type="protein sequence ID" value="MCR1899486.1"/>
    <property type="molecule type" value="Genomic_DNA"/>
</dbReference>
<evidence type="ECO:0000313" key="3">
    <source>
        <dbReference type="Proteomes" id="UP001205748"/>
    </source>
</evidence>
<evidence type="ECO:0000256" key="1">
    <source>
        <dbReference type="SAM" id="SignalP"/>
    </source>
</evidence>
<name>A0AAE3HG14_9FIRM</name>
<comment type="caution">
    <text evidence="2">The sequence shown here is derived from an EMBL/GenBank/DDBJ whole genome shotgun (WGS) entry which is preliminary data.</text>
</comment>
<dbReference type="NCBIfam" id="TIGR02837">
    <property type="entry name" value="spore_II_R"/>
    <property type="match status" value="1"/>
</dbReference>
<keyword evidence="3" id="KW-1185">Reference proteome</keyword>
<evidence type="ECO:0000313" key="2">
    <source>
        <dbReference type="EMBL" id="MCR1899486.1"/>
    </source>
</evidence>
<dbReference type="AlphaFoldDB" id="A0AAE3HG14"/>
<dbReference type="Proteomes" id="UP001205748">
    <property type="component" value="Unassembled WGS sequence"/>
</dbReference>
<organism evidence="2 3">
    <name type="scientific">Irregularibacter muris</name>
    <dbReference type="NCBI Taxonomy" id="1796619"/>
    <lineage>
        <taxon>Bacteria</taxon>
        <taxon>Bacillati</taxon>
        <taxon>Bacillota</taxon>
        <taxon>Clostridia</taxon>
        <taxon>Eubacteriales</taxon>
        <taxon>Eubacteriaceae</taxon>
        <taxon>Irregularibacter</taxon>
    </lineage>
</organism>
<dbReference type="RefSeq" id="WP_257531909.1">
    <property type="nucleotide sequence ID" value="NZ_JANKAS010000010.1"/>
</dbReference>
<reference evidence="2" key="1">
    <citation type="submission" date="2022-07" db="EMBL/GenBank/DDBJ databases">
        <title>Enhanced cultured diversity of the mouse gut microbiota enables custom-made synthetic communities.</title>
        <authorList>
            <person name="Afrizal A."/>
        </authorList>
    </citation>
    <scope>NUCLEOTIDE SEQUENCE</scope>
    <source>
        <strain evidence="2">DSM 28593</strain>
    </source>
</reference>
<dbReference type="InterPro" id="IPR014202">
    <property type="entry name" value="Spore_II_R"/>
</dbReference>
<accession>A0AAE3HG14</accession>
<dbReference type="Pfam" id="PF09551">
    <property type="entry name" value="Spore_II_R"/>
    <property type="match status" value="1"/>
</dbReference>
<sequence length="229" mass="26137">MNKKYKVLMMICTLVSILLVQQLFSTNKVLANVDRVEDLMKNSKVQSQEEIAQSLIRFHVLANSDSDSDQEVKAVVRDEVLKEIVPYLEKSQSLEETRNIIENNKDKMIEVATEVLKENGKDYGATAALGKFSFPTKYYGQFSLPAGTYEAFRIVLGEGKGANWWCVMFPPLCFIHVEDTASNTESVEEMIEPAAHGLEEEDEEEESIEKEPEVEVRWKIVEIFQSLFK</sequence>